<sequence>MMVGWGSGMFGVKCLVVPMPCFASLLRSLLCLPVTISTLALSSLSPARRRCSGRLVSFRFLLFCCCSYCCC</sequence>
<dbReference type="AlphaFoldDB" id="A0A2M4CE65"/>
<protein>
    <submittedName>
        <fullName evidence="1">Putative secreted protein</fullName>
    </submittedName>
</protein>
<dbReference type="EMBL" id="GGFJ01014394">
    <property type="protein sequence ID" value="MBW63535.1"/>
    <property type="molecule type" value="Transcribed_RNA"/>
</dbReference>
<proteinExistence type="predicted"/>
<name>A0A2M4CE65_9DIPT</name>
<accession>A0A2M4CE65</accession>
<reference evidence="1" key="1">
    <citation type="submission" date="2018-01" db="EMBL/GenBank/DDBJ databases">
        <title>An insight into the sialome of Amazonian anophelines.</title>
        <authorList>
            <person name="Ribeiro J.M."/>
            <person name="Scarpassa V."/>
            <person name="Calvo E."/>
        </authorList>
    </citation>
    <scope>NUCLEOTIDE SEQUENCE</scope>
    <source>
        <tissue evidence="1">Salivary glands</tissue>
    </source>
</reference>
<organism evidence="1">
    <name type="scientific">Anopheles marajoara</name>
    <dbReference type="NCBI Taxonomy" id="58244"/>
    <lineage>
        <taxon>Eukaryota</taxon>
        <taxon>Metazoa</taxon>
        <taxon>Ecdysozoa</taxon>
        <taxon>Arthropoda</taxon>
        <taxon>Hexapoda</taxon>
        <taxon>Insecta</taxon>
        <taxon>Pterygota</taxon>
        <taxon>Neoptera</taxon>
        <taxon>Endopterygota</taxon>
        <taxon>Diptera</taxon>
        <taxon>Nematocera</taxon>
        <taxon>Culicoidea</taxon>
        <taxon>Culicidae</taxon>
        <taxon>Anophelinae</taxon>
        <taxon>Anopheles</taxon>
    </lineage>
</organism>
<evidence type="ECO:0000313" key="1">
    <source>
        <dbReference type="EMBL" id="MBW63535.1"/>
    </source>
</evidence>